<keyword evidence="2" id="KW-1185">Reference proteome</keyword>
<dbReference type="STRING" id="671987.R0J007"/>
<dbReference type="OrthoDB" id="3724345at2759"/>
<protein>
    <recommendedName>
        <fullName evidence="3">DUF1993 domain-containing protein</fullName>
    </recommendedName>
</protein>
<accession>R0J007</accession>
<organism evidence="1 2">
    <name type="scientific">Exserohilum turcicum (strain 28A)</name>
    <name type="common">Northern leaf blight fungus</name>
    <name type="synonym">Setosphaeria turcica</name>
    <dbReference type="NCBI Taxonomy" id="671987"/>
    <lineage>
        <taxon>Eukaryota</taxon>
        <taxon>Fungi</taxon>
        <taxon>Dikarya</taxon>
        <taxon>Ascomycota</taxon>
        <taxon>Pezizomycotina</taxon>
        <taxon>Dothideomycetes</taxon>
        <taxon>Pleosporomycetidae</taxon>
        <taxon>Pleosporales</taxon>
        <taxon>Pleosporineae</taxon>
        <taxon>Pleosporaceae</taxon>
        <taxon>Exserohilum</taxon>
    </lineage>
</organism>
<reference evidence="1 2" key="1">
    <citation type="journal article" date="2012" name="PLoS Pathog.">
        <title>Diverse lifestyles and strategies of plant pathogenesis encoded in the genomes of eighteen Dothideomycetes fungi.</title>
        <authorList>
            <person name="Ohm R.A."/>
            <person name="Feau N."/>
            <person name="Henrissat B."/>
            <person name="Schoch C.L."/>
            <person name="Horwitz B.A."/>
            <person name="Barry K.W."/>
            <person name="Condon B.J."/>
            <person name="Copeland A.C."/>
            <person name="Dhillon B."/>
            <person name="Glaser F."/>
            <person name="Hesse C.N."/>
            <person name="Kosti I."/>
            <person name="LaButti K."/>
            <person name="Lindquist E.A."/>
            <person name="Lucas S."/>
            <person name="Salamov A.A."/>
            <person name="Bradshaw R.E."/>
            <person name="Ciuffetti L."/>
            <person name="Hamelin R.C."/>
            <person name="Kema G.H.J."/>
            <person name="Lawrence C."/>
            <person name="Scott J.A."/>
            <person name="Spatafora J.W."/>
            <person name="Turgeon B.G."/>
            <person name="de Wit P.J.G.M."/>
            <person name="Zhong S."/>
            <person name="Goodwin S.B."/>
            <person name="Grigoriev I.V."/>
        </authorList>
    </citation>
    <scope>NUCLEOTIDE SEQUENCE [LARGE SCALE GENOMIC DNA]</scope>
    <source>
        <strain evidence="2">28A</strain>
    </source>
</reference>
<gene>
    <name evidence="1" type="ORF">SETTUDRAFT_146100</name>
</gene>
<dbReference type="PANTHER" id="PTHR36922">
    <property type="entry name" value="BLL2446 PROTEIN"/>
    <property type="match status" value="1"/>
</dbReference>
<dbReference type="Proteomes" id="UP000016935">
    <property type="component" value="Unassembled WGS sequence"/>
</dbReference>
<dbReference type="Gene3D" id="1.20.120.450">
    <property type="entry name" value="dinb family like domain"/>
    <property type="match status" value="1"/>
</dbReference>
<reference evidence="1 2" key="2">
    <citation type="journal article" date="2013" name="PLoS Genet.">
        <title>Comparative genome structure, secondary metabolite, and effector coding capacity across Cochliobolus pathogens.</title>
        <authorList>
            <person name="Condon B.J."/>
            <person name="Leng Y."/>
            <person name="Wu D."/>
            <person name="Bushley K.E."/>
            <person name="Ohm R.A."/>
            <person name="Otillar R."/>
            <person name="Martin J."/>
            <person name="Schackwitz W."/>
            <person name="Grimwood J."/>
            <person name="MohdZainudin N."/>
            <person name="Xue C."/>
            <person name="Wang R."/>
            <person name="Manning V.A."/>
            <person name="Dhillon B."/>
            <person name="Tu Z.J."/>
            <person name="Steffenson B.J."/>
            <person name="Salamov A."/>
            <person name="Sun H."/>
            <person name="Lowry S."/>
            <person name="LaButti K."/>
            <person name="Han J."/>
            <person name="Copeland A."/>
            <person name="Lindquist E."/>
            <person name="Barry K."/>
            <person name="Schmutz J."/>
            <person name="Baker S.E."/>
            <person name="Ciuffetti L.M."/>
            <person name="Grigoriev I.V."/>
            <person name="Zhong S."/>
            <person name="Turgeon B.G."/>
        </authorList>
    </citation>
    <scope>NUCLEOTIDE SEQUENCE [LARGE SCALE GENOMIC DNA]</scope>
    <source>
        <strain evidence="2">28A</strain>
    </source>
</reference>
<dbReference type="eggNOG" id="ENOG502S868">
    <property type="taxonomic scope" value="Eukaryota"/>
</dbReference>
<dbReference type="AlphaFoldDB" id="R0J007"/>
<name>R0J007_EXST2</name>
<dbReference type="RefSeq" id="XP_008022211.1">
    <property type="nucleotide sequence ID" value="XM_008024020.1"/>
</dbReference>
<proteinExistence type="predicted"/>
<dbReference type="HOGENOM" id="CLU_090929_1_0_1"/>
<dbReference type="Pfam" id="PF09351">
    <property type="entry name" value="DUF1993"/>
    <property type="match status" value="1"/>
</dbReference>
<dbReference type="EMBL" id="KB908493">
    <property type="protein sequence ID" value="EOA90340.1"/>
    <property type="molecule type" value="Genomic_DNA"/>
</dbReference>
<evidence type="ECO:0008006" key="3">
    <source>
        <dbReference type="Google" id="ProtNLM"/>
    </source>
</evidence>
<evidence type="ECO:0000313" key="1">
    <source>
        <dbReference type="EMBL" id="EOA90340.1"/>
    </source>
</evidence>
<dbReference type="InterPro" id="IPR018531">
    <property type="entry name" value="DUF1993"/>
</dbReference>
<dbReference type="GeneID" id="19396852"/>
<evidence type="ECO:0000313" key="2">
    <source>
        <dbReference type="Proteomes" id="UP000016935"/>
    </source>
</evidence>
<sequence length="187" mass="21205">MSLTFHAIAIAPAISALKNAHAFISKGHQHALANNIDPETYLAASLHPDMKDFRFQIYRATDAIKFVPPRINPALQDMTLPDEEKTFEELLARIEKTIKYLEGFSVQDFEGTEGNEVVLKLAAMGKQIRSPALEYVVRFAHPNMWFHLVTAYDILRMKGVDVGKFDFLNGAKSFVVEDLQQQQQQQQ</sequence>
<dbReference type="PANTHER" id="PTHR36922:SF1">
    <property type="entry name" value="DUF1993 DOMAIN-CONTAINING PROTEIN"/>
    <property type="match status" value="1"/>
</dbReference>
<dbReference type="InterPro" id="IPR034660">
    <property type="entry name" value="DinB/YfiT-like"/>
</dbReference>
<dbReference type="SUPFAM" id="SSF109854">
    <property type="entry name" value="DinB/YfiT-like putative metalloenzymes"/>
    <property type="match status" value="1"/>
</dbReference>